<name>A0AAD7JR83_9AGAR</name>
<organism evidence="2 3">
    <name type="scientific">Mycena metata</name>
    <dbReference type="NCBI Taxonomy" id="1033252"/>
    <lineage>
        <taxon>Eukaryota</taxon>
        <taxon>Fungi</taxon>
        <taxon>Dikarya</taxon>
        <taxon>Basidiomycota</taxon>
        <taxon>Agaricomycotina</taxon>
        <taxon>Agaricomycetes</taxon>
        <taxon>Agaricomycetidae</taxon>
        <taxon>Agaricales</taxon>
        <taxon>Marasmiineae</taxon>
        <taxon>Mycenaceae</taxon>
        <taxon>Mycena</taxon>
    </lineage>
</organism>
<dbReference type="EMBL" id="JARKIB010000019">
    <property type="protein sequence ID" value="KAJ7768993.1"/>
    <property type="molecule type" value="Genomic_DNA"/>
</dbReference>
<feature type="compositionally biased region" description="Basic and acidic residues" evidence="1">
    <location>
        <begin position="193"/>
        <end position="221"/>
    </location>
</feature>
<feature type="compositionally biased region" description="Basic and acidic residues" evidence="1">
    <location>
        <begin position="167"/>
        <end position="184"/>
    </location>
</feature>
<feature type="region of interest" description="Disordered" evidence="1">
    <location>
        <begin position="128"/>
        <end position="223"/>
    </location>
</feature>
<protein>
    <submittedName>
        <fullName evidence="2">Uncharacterized protein</fullName>
    </submittedName>
</protein>
<proteinExistence type="predicted"/>
<evidence type="ECO:0000313" key="2">
    <source>
        <dbReference type="EMBL" id="KAJ7768993.1"/>
    </source>
</evidence>
<feature type="compositionally biased region" description="Basic and acidic residues" evidence="1">
    <location>
        <begin position="136"/>
        <end position="145"/>
    </location>
</feature>
<evidence type="ECO:0000256" key="1">
    <source>
        <dbReference type="SAM" id="MobiDB-lite"/>
    </source>
</evidence>
<accession>A0AAD7JR83</accession>
<keyword evidence="3" id="KW-1185">Reference proteome</keyword>
<comment type="caution">
    <text evidence="2">The sequence shown here is derived from an EMBL/GenBank/DDBJ whole genome shotgun (WGS) entry which is preliminary data.</text>
</comment>
<dbReference type="AlphaFoldDB" id="A0AAD7JR83"/>
<gene>
    <name evidence="2" type="ORF">B0H16DRAFT_1452915</name>
</gene>
<dbReference type="Proteomes" id="UP001215598">
    <property type="component" value="Unassembled WGS sequence"/>
</dbReference>
<sequence length="241" mass="26745">MYGARPPCLSHNAENFEGSRGLAPCVRVRYHDAVYFIYCIENYPSRPVPSNCVKRACCLFKAVGSSDLAWGTTKLDKFIYAAKMQPHPPVSLQRGNSDAVHVKLELELEYGKRSSLLVVWGVGEEPPALPLGPPFGRERDDEKRGGRALRAAASTHQRIKPAPRAAEGSERVAGREEGSGEARKPNSTTPSAAHDELGEARQRRGDPARPTQREAKADERMKRWRKGVWSMGVTNTRNVWV</sequence>
<reference evidence="2" key="1">
    <citation type="submission" date="2023-03" db="EMBL/GenBank/DDBJ databases">
        <title>Massive genome expansion in bonnet fungi (Mycena s.s.) driven by repeated elements and novel gene families across ecological guilds.</title>
        <authorList>
            <consortium name="Lawrence Berkeley National Laboratory"/>
            <person name="Harder C.B."/>
            <person name="Miyauchi S."/>
            <person name="Viragh M."/>
            <person name="Kuo A."/>
            <person name="Thoen E."/>
            <person name="Andreopoulos B."/>
            <person name="Lu D."/>
            <person name="Skrede I."/>
            <person name="Drula E."/>
            <person name="Henrissat B."/>
            <person name="Morin E."/>
            <person name="Kohler A."/>
            <person name="Barry K."/>
            <person name="LaButti K."/>
            <person name="Morin E."/>
            <person name="Salamov A."/>
            <person name="Lipzen A."/>
            <person name="Mereny Z."/>
            <person name="Hegedus B."/>
            <person name="Baldrian P."/>
            <person name="Stursova M."/>
            <person name="Weitz H."/>
            <person name="Taylor A."/>
            <person name="Grigoriev I.V."/>
            <person name="Nagy L.G."/>
            <person name="Martin F."/>
            <person name="Kauserud H."/>
        </authorList>
    </citation>
    <scope>NUCLEOTIDE SEQUENCE</scope>
    <source>
        <strain evidence="2">CBHHK182m</strain>
    </source>
</reference>
<evidence type="ECO:0000313" key="3">
    <source>
        <dbReference type="Proteomes" id="UP001215598"/>
    </source>
</evidence>